<protein>
    <submittedName>
        <fullName evidence="1">Uncharacterized protein</fullName>
    </submittedName>
</protein>
<name>K8VY11_9GAMM</name>
<evidence type="ECO:0000313" key="2">
    <source>
        <dbReference type="Proteomes" id="UP000009336"/>
    </source>
</evidence>
<evidence type="ECO:0000313" key="1">
    <source>
        <dbReference type="EMBL" id="EKT53044.1"/>
    </source>
</evidence>
<dbReference type="HOGENOM" id="CLU_2685789_0_0_6"/>
<comment type="caution">
    <text evidence="1">The sequence shown here is derived from an EMBL/GenBank/DDBJ whole genome shotgun (WGS) entry which is preliminary data.</text>
</comment>
<dbReference type="STRING" id="1141662.OOA_19264"/>
<reference evidence="1 2" key="1">
    <citation type="journal article" date="2012" name="BMC Genomics">
        <title>Comparative genomics of bacteria in the genus Providencia isolated from wild Drosophila melanogaster.</title>
        <authorList>
            <person name="Galac M.R."/>
            <person name="Lazzaro B.P."/>
        </authorList>
    </citation>
    <scope>NUCLEOTIDE SEQUENCE [LARGE SCALE GENOMIC DNA]</scope>
    <source>
        <strain evidence="1 2">DSM 19968</strain>
    </source>
</reference>
<keyword evidence="2" id="KW-1185">Reference proteome</keyword>
<dbReference type="OrthoDB" id="6556297at2"/>
<dbReference type="RefSeq" id="WP_008913817.1">
    <property type="nucleotide sequence ID" value="NZ_KB233227.1"/>
</dbReference>
<dbReference type="PATRIC" id="fig|1141662.3.peg.3912"/>
<organism evidence="1 2">
    <name type="scientific">Providencia burhodogranariea DSM 19968</name>
    <dbReference type="NCBI Taxonomy" id="1141662"/>
    <lineage>
        <taxon>Bacteria</taxon>
        <taxon>Pseudomonadati</taxon>
        <taxon>Pseudomonadota</taxon>
        <taxon>Gammaproteobacteria</taxon>
        <taxon>Enterobacterales</taxon>
        <taxon>Morganellaceae</taxon>
        <taxon>Providencia</taxon>
    </lineage>
</organism>
<sequence length="73" mass="8133">MDFDSIILLLSEVGIPKNVLSDADGSWQLRRDLSLSSAETVALQARLQQQTGKLFSLWGNHDYSLDEIISLVN</sequence>
<gene>
    <name evidence="1" type="ORF">OOA_19264</name>
</gene>
<proteinExistence type="predicted"/>
<dbReference type="Proteomes" id="UP000009336">
    <property type="component" value="Unassembled WGS sequence"/>
</dbReference>
<dbReference type="EMBL" id="AKKL01000054">
    <property type="protein sequence ID" value="EKT53044.1"/>
    <property type="molecule type" value="Genomic_DNA"/>
</dbReference>
<accession>K8VY11</accession>
<dbReference type="AlphaFoldDB" id="K8VY11"/>